<organism evidence="2 3">
    <name type="scientific">Mucilaginibacter gracilis</name>
    <dbReference type="NCBI Taxonomy" id="423350"/>
    <lineage>
        <taxon>Bacteria</taxon>
        <taxon>Pseudomonadati</taxon>
        <taxon>Bacteroidota</taxon>
        <taxon>Sphingobacteriia</taxon>
        <taxon>Sphingobacteriales</taxon>
        <taxon>Sphingobacteriaceae</taxon>
        <taxon>Mucilaginibacter</taxon>
    </lineage>
</organism>
<sequence length="162" mass="18508">MCNIAYPNYKAMLKSLEIILKPRLKVLEILEPLTIEQLNHIPTGFKNNIIWNLGHMVAAQQGICYKRAGQDTIITDEFFNNYKPGSKPERFFDMAEFDEIKHLFTSTLTQLEAHLQTDMFANYPSWTTRYGVTLNNVTEAVAFLPFHEGLHIGTAVAMSKIV</sequence>
<evidence type="ECO:0000313" key="2">
    <source>
        <dbReference type="EMBL" id="RKR81640.1"/>
    </source>
</evidence>
<feature type="domain" description="DinB-like" evidence="1">
    <location>
        <begin position="26"/>
        <end position="155"/>
    </location>
</feature>
<gene>
    <name evidence="2" type="ORF">BDD43_1790</name>
</gene>
<dbReference type="Pfam" id="PF12867">
    <property type="entry name" value="DinB_2"/>
    <property type="match status" value="1"/>
</dbReference>
<dbReference type="AlphaFoldDB" id="A0A495IY61"/>
<accession>A0A495IY61</accession>
<dbReference type="InterPro" id="IPR034660">
    <property type="entry name" value="DinB/YfiT-like"/>
</dbReference>
<protein>
    <submittedName>
        <fullName evidence="2">DinB family protein</fullName>
    </submittedName>
</protein>
<proteinExistence type="predicted"/>
<dbReference type="SUPFAM" id="SSF109854">
    <property type="entry name" value="DinB/YfiT-like putative metalloenzymes"/>
    <property type="match status" value="1"/>
</dbReference>
<name>A0A495IY61_9SPHI</name>
<comment type="caution">
    <text evidence="2">The sequence shown here is derived from an EMBL/GenBank/DDBJ whole genome shotgun (WGS) entry which is preliminary data.</text>
</comment>
<evidence type="ECO:0000259" key="1">
    <source>
        <dbReference type="Pfam" id="PF12867"/>
    </source>
</evidence>
<dbReference type="EMBL" id="RBKU01000001">
    <property type="protein sequence ID" value="RKR81640.1"/>
    <property type="molecule type" value="Genomic_DNA"/>
</dbReference>
<dbReference type="Proteomes" id="UP000268007">
    <property type="component" value="Unassembled WGS sequence"/>
</dbReference>
<dbReference type="InterPro" id="IPR024775">
    <property type="entry name" value="DinB-like"/>
</dbReference>
<reference evidence="2 3" key="1">
    <citation type="submission" date="2018-10" db="EMBL/GenBank/DDBJ databases">
        <title>Genomic Encyclopedia of Archaeal and Bacterial Type Strains, Phase II (KMG-II): from individual species to whole genera.</title>
        <authorList>
            <person name="Goeker M."/>
        </authorList>
    </citation>
    <scope>NUCLEOTIDE SEQUENCE [LARGE SCALE GENOMIC DNA]</scope>
    <source>
        <strain evidence="2 3">DSM 18602</strain>
    </source>
</reference>
<keyword evidence="3" id="KW-1185">Reference proteome</keyword>
<evidence type="ECO:0000313" key="3">
    <source>
        <dbReference type="Proteomes" id="UP000268007"/>
    </source>
</evidence>
<dbReference type="Gene3D" id="1.20.120.450">
    <property type="entry name" value="dinb family like domain"/>
    <property type="match status" value="1"/>
</dbReference>